<accession>A0A6A6Z6T1</accession>
<keyword evidence="2" id="KW-1185">Reference proteome</keyword>
<evidence type="ECO:0000313" key="3">
    <source>
        <dbReference type="RefSeq" id="XP_033583337.1"/>
    </source>
</evidence>
<dbReference type="RefSeq" id="XP_033583337.1">
    <property type="nucleotide sequence ID" value="XM_033712636.1"/>
</dbReference>
<organism evidence="1">
    <name type="scientific">Mytilinidion resinicola</name>
    <dbReference type="NCBI Taxonomy" id="574789"/>
    <lineage>
        <taxon>Eukaryota</taxon>
        <taxon>Fungi</taxon>
        <taxon>Dikarya</taxon>
        <taxon>Ascomycota</taxon>
        <taxon>Pezizomycotina</taxon>
        <taxon>Dothideomycetes</taxon>
        <taxon>Pleosporomycetidae</taxon>
        <taxon>Mytilinidiales</taxon>
        <taxon>Mytilinidiaceae</taxon>
        <taxon>Mytilinidion</taxon>
    </lineage>
</organism>
<reference evidence="1 3" key="1">
    <citation type="journal article" date="2020" name="Stud. Mycol.">
        <title>101 Dothideomycetes genomes: a test case for predicting lifestyles and emergence of pathogens.</title>
        <authorList>
            <person name="Haridas S."/>
            <person name="Albert R."/>
            <person name="Binder M."/>
            <person name="Bloem J."/>
            <person name="Labutti K."/>
            <person name="Salamov A."/>
            <person name="Andreopoulos B."/>
            <person name="Baker S."/>
            <person name="Barry K."/>
            <person name="Bills G."/>
            <person name="Bluhm B."/>
            <person name="Cannon C."/>
            <person name="Castanera R."/>
            <person name="Culley D."/>
            <person name="Daum C."/>
            <person name="Ezra D."/>
            <person name="Gonzalez J."/>
            <person name="Henrissat B."/>
            <person name="Kuo A."/>
            <person name="Liang C."/>
            <person name="Lipzen A."/>
            <person name="Lutzoni F."/>
            <person name="Magnuson J."/>
            <person name="Mondo S."/>
            <person name="Nolan M."/>
            <person name="Ohm R."/>
            <person name="Pangilinan J."/>
            <person name="Park H.-J."/>
            <person name="Ramirez L."/>
            <person name="Alfaro M."/>
            <person name="Sun H."/>
            <person name="Tritt A."/>
            <person name="Yoshinaga Y."/>
            <person name="Zwiers L.-H."/>
            <person name="Turgeon B."/>
            <person name="Goodwin S."/>
            <person name="Spatafora J."/>
            <person name="Crous P."/>
            <person name="Grigoriev I."/>
        </authorList>
    </citation>
    <scope>NUCLEOTIDE SEQUENCE</scope>
    <source>
        <strain evidence="1 3">CBS 304.34</strain>
    </source>
</reference>
<dbReference type="Proteomes" id="UP000504636">
    <property type="component" value="Unplaced"/>
</dbReference>
<proteinExistence type="predicted"/>
<dbReference type="GeneID" id="54453529"/>
<name>A0A6A6Z6T1_9PEZI</name>
<evidence type="ECO:0000313" key="2">
    <source>
        <dbReference type="Proteomes" id="UP000504636"/>
    </source>
</evidence>
<dbReference type="AlphaFoldDB" id="A0A6A6Z6T1"/>
<protein>
    <submittedName>
        <fullName evidence="1 3">Uncharacterized protein</fullName>
    </submittedName>
</protein>
<evidence type="ECO:0000313" key="1">
    <source>
        <dbReference type="EMBL" id="KAF2816373.1"/>
    </source>
</evidence>
<reference evidence="3" key="3">
    <citation type="submission" date="2025-04" db="UniProtKB">
        <authorList>
            <consortium name="RefSeq"/>
        </authorList>
    </citation>
    <scope>IDENTIFICATION</scope>
    <source>
        <strain evidence="3">CBS 304.34</strain>
    </source>
</reference>
<sequence>MMNDRVSTTWRSCVDLPTQCLVSQISRRPQQFPVDPGVLGVFPHIWDETKTIPFHSLVDLFIVGELSDRDDMVTDVWSPSCNDCFPVCASSDTCLPCNRNISFVSSSVDRHRFGRCHCFNHRFFETSPRPNVDAQRTTYLKVGKMSSQT</sequence>
<dbReference type="EMBL" id="MU003693">
    <property type="protein sequence ID" value="KAF2816373.1"/>
    <property type="molecule type" value="Genomic_DNA"/>
</dbReference>
<reference evidence="3" key="2">
    <citation type="submission" date="2020-04" db="EMBL/GenBank/DDBJ databases">
        <authorList>
            <consortium name="NCBI Genome Project"/>
        </authorList>
    </citation>
    <scope>NUCLEOTIDE SEQUENCE</scope>
    <source>
        <strain evidence="3">CBS 304.34</strain>
    </source>
</reference>
<gene>
    <name evidence="1 3" type="ORF">BDZ99DRAFT_134738</name>
</gene>